<dbReference type="EMBL" id="FOMW01000004">
    <property type="protein sequence ID" value="SFD95235.1"/>
    <property type="molecule type" value="Genomic_DNA"/>
</dbReference>
<name>A0A1I1WJ66_9RHOB</name>
<organism evidence="1 2">
    <name type="scientific">Sulfitobacter brevis</name>
    <dbReference type="NCBI Taxonomy" id="74348"/>
    <lineage>
        <taxon>Bacteria</taxon>
        <taxon>Pseudomonadati</taxon>
        <taxon>Pseudomonadota</taxon>
        <taxon>Alphaproteobacteria</taxon>
        <taxon>Rhodobacterales</taxon>
        <taxon>Roseobacteraceae</taxon>
        <taxon>Sulfitobacter</taxon>
    </lineage>
</organism>
<dbReference type="AlphaFoldDB" id="A0A1I1WJ66"/>
<evidence type="ECO:0000313" key="2">
    <source>
        <dbReference type="Proteomes" id="UP000198977"/>
    </source>
</evidence>
<gene>
    <name evidence="1" type="ORF">SAMN04488523_1044</name>
</gene>
<evidence type="ECO:0000313" key="1">
    <source>
        <dbReference type="EMBL" id="SFD95235.1"/>
    </source>
</evidence>
<sequence length="55" mass="6161">MARFTNGGSMVRIKTLRKWDALFDKAFDLLCDSPISDPGIADTQRTLRILSSDES</sequence>
<proteinExistence type="predicted"/>
<accession>A0A1I1WJ66</accession>
<dbReference type="Proteomes" id="UP000198977">
    <property type="component" value="Unassembled WGS sequence"/>
</dbReference>
<reference evidence="2" key="1">
    <citation type="submission" date="2016-10" db="EMBL/GenBank/DDBJ databases">
        <authorList>
            <person name="Varghese N."/>
            <person name="Submissions S."/>
        </authorList>
    </citation>
    <scope>NUCLEOTIDE SEQUENCE [LARGE SCALE GENOMIC DNA]</scope>
    <source>
        <strain evidence="2">DSM 11443</strain>
    </source>
</reference>
<keyword evidence="2" id="KW-1185">Reference proteome</keyword>
<protein>
    <submittedName>
        <fullName evidence="1">Uncharacterized protein</fullName>
    </submittedName>
</protein>